<dbReference type="AlphaFoldDB" id="A0A3E0E812"/>
<dbReference type="PRINTS" id="PR00111">
    <property type="entry name" value="ABHYDROLASE"/>
</dbReference>
<evidence type="ECO:0000313" key="2">
    <source>
        <dbReference type="EMBL" id="REG94361.1"/>
    </source>
</evidence>
<protein>
    <submittedName>
        <fullName evidence="2">Pimeloyl-ACP methyl ester carboxylesterase</fullName>
    </submittedName>
</protein>
<dbReference type="PANTHER" id="PTHR43798">
    <property type="entry name" value="MONOACYLGLYCEROL LIPASE"/>
    <property type="match status" value="1"/>
</dbReference>
<accession>A0A3E0E812</accession>
<dbReference type="InterPro" id="IPR050266">
    <property type="entry name" value="AB_hydrolase_sf"/>
</dbReference>
<name>A0A3E0E812_9BACT</name>
<organism evidence="2 3">
    <name type="scientific">Algoriphagus antarcticus</name>
    <dbReference type="NCBI Taxonomy" id="238540"/>
    <lineage>
        <taxon>Bacteria</taxon>
        <taxon>Pseudomonadati</taxon>
        <taxon>Bacteroidota</taxon>
        <taxon>Cytophagia</taxon>
        <taxon>Cytophagales</taxon>
        <taxon>Cyclobacteriaceae</taxon>
        <taxon>Algoriphagus</taxon>
    </lineage>
</organism>
<reference evidence="2 3" key="1">
    <citation type="submission" date="2018-08" db="EMBL/GenBank/DDBJ databases">
        <title>Genomic Encyclopedia of Archaeal and Bacterial Type Strains, Phase II (KMG-II): from individual species to whole genera.</title>
        <authorList>
            <person name="Goeker M."/>
        </authorList>
    </citation>
    <scope>NUCLEOTIDE SEQUENCE [LARGE SCALE GENOMIC DNA]</scope>
    <source>
        <strain evidence="2 3">DSM 15986</strain>
    </source>
</reference>
<dbReference type="Proteomes" id="UP000256405">
    <property type="component" value="Unassembled WGS sequence"/>
</dbReference>
<dbReference type="GO" id="GO:0016020">
    <property type="term" value="C:membrane"/>
    <property type="evidence" value="ECO:0007669"/>
    <property type="project" value="TreeGrafter"/>
</dbReference>
<evidence type="ECO:0000313" key="3">
    <source>
        <dbReference type="Proteomes" id="UP000256405"/>
    </source>
</evidence>
<sequence>MSYKIYHKCNFFSKLTVTKTRIRFPRIKNTKDRKMKKTLLLICFVVLLQPLVFAQQSISVNTSGKGEPILFLPGFATPGEVWNTTASNLPQHSAHIVTYAGFGGVAPVEMPWYEKLKTDLIGYITANSLENLTLVGHSMGGNLALDLAASLPDRIQKIVIVDALSCMREIMMPGVPAEALAYESPYNDQLLNMDEAALSAYLTQMTQNMITKTEDQALVKNWMAVADRKTFVYGYTDLLKLDSRPLFPSIKAPVLLMVAGQPYGPGALETMKKQYNGLKNTEFVLATESKHYLMLDQQEWFITQLNSFLNK</sequence>
<dbReference type="Pfam" id="PF12697">
    <property type="entry name" value="Abhydrolase_6"/>
    <property type="match status" value="1"/>
</dbReference>
<dbReference type="InterPro" id="IPR029058">
    <property type="entry name" value="AB_hydrolase_fold"/>
</dbReference>
<dbReference type="OrthoDB" id="7172093at2"/>
<feature type="domain" description="AB hydrolase-1" evidence="1">
    <location>
        <begin position="69"/>
        <end position="301"/>
    </location>
</feature>
<dbReference type="InterPro" id="IPR000073">
    <property type="entry name" value="AB_hydrolase_1"/>
</dbReference>
<proteinExistence type="predicted"/>
<dbReference type="EMBL" id="QUNF01000001">
    <property type="protein sequence ID" value="REG94361.1"/>
    <property type="molecule type" value="Genomic_DNA"/>
</dbReference>
<dbReference type="SUPFAM" id="SSF53474">
    <property type="entry name" value="alpha/beta-Hydrolases"/>
    <property type="match status" value="1"/>
</dbReference>
<keyword evidence="3" id="KW-1185">Reference proteome</keyword>
<dbReference type="Gene3D" id="3.40.50.1820">
    <property type="entry name" value="alpha/beta hydrolase"/>
    <property type="match status" value="1"/>
</dbReference>
<comment type="caution">
    <text evidence="2">The sequence shown here is derived from an EMBL/GenBank/DDBJ whole genome shotgun (WGS) entry which is preliminary data.</text>
</comment>
<evidence type="ECO:0000259" key="1">
    <source>
        <dbReference type="Pfam" id="PF12697"/>
    </source>
</evidence>
<dbReference type="PANTHER" id="PTHR43798:SF33">
    <property type="entry name" value="HYDROLASE, PUTATIVE (AFU_ORTHOLOGUE AFUA_2G14860)-RELATED"/>
    <property type="match status" value="1"/>
</dbReference>
<gene>
    <name evidence="2" type="ORF">C8N25_101188</name>
</gene>